<keyword evidence="5 10" id="KW-0472">Membrane</keyword>
<keyword evidence="13" id="KW-1185">Reference proteome</keyword>
<feature type="transmembrane region" description="Helical" evidence="10">
    <location>
        <begin position="34"/>
        <end position="59"/>
    </location>
</feature>
<evidence type="ECO:0000256" key="10">
    <source>
        <dbReference type="SAM" id="Phobius"/>
    </source>
</evidence>
<dbReference type="EMBL" id="CP111015">
    <property type="protein sequence ID" value="WAR03648.1"/>
    <property type="molecule type" value="Genomic_DNA"/>
</dbReference>
<dbReference type="Proteomes" id="UP001164746">
    <property type="component" value="Chromosome 4"/>
</dbReference>
<dbReference type="PANTHER" id="PTHR24243:SF224">
    <property type="entry name" value="G-PROTEIN COUPLED RECEPTOR 19-RELATED"/>
    <property type="match status" value="1"/>
</dbReference>
<dbReference type="InterPro" id="IPR000276">
    <property type="entry name" value="GPCR_Rhodpsn"/>
</dbReference>
<dbReference type="Pfam" id="PF00001">
    <property type="entry name" value="7tm_1"/>
    <property type="match status" value="1"/>
</dbReference>
<keyword evidence="6 8" id="KW-0675">Receptor</keyword>
<dbReference type="PROSITE" id="PS50262">
    <property type="entry name" value="G_PROTEIN_RECEP_F1_2"/>
    <property type="match status" value="1"/>
</dbReference>
<comment type="similarity">
    <text evidence="8">Belongs to the G-protein coupled receptor 1 family.</text>
</comment>
<dbReference type="CDD" id="cd00637">
    <property type="entry name" value="7tm_classA_rhodopsin-like"/>
    <property type="match status" value="1"/>
</dbReference>
<organism evidence="12 13">
    <name type="scientific">Mya arenaria</name>
    <name type="common">Soft-shell clam</name>
    <dbReference type="NCBI Taxonomy" id="6604"/>
    <lineage>
        <taxon>Eukaryota</taxon>
        <taxon>Metazoa</taxon>
        <taxon>Spiralia</taxon>
        <taxon>Lophotrochozoa</taxon>
        <taxon>Mollusca</taxon>
        <taxon>Bivalvia</taxon>
        <taxon>Autobranchia</taxon>
        <taxon>Heteroconchia</taxon>
        <taxon>Euheterodonta</taxon>
        <taxon>Imparidentia</taxon>
        <taxon>Neoheterodontei</taxon>
        <taxon>Myida</taxon>
        <taxon>Myoidea</taxon>
        <taxon>Myidae</taxon>
        <taxon>Mya</taxon>
    </lineage>
</organism>
<dbReference type="PANTHER" id="PTHR24243">
    <property type="entry name" value="G-PROTEIN COUPLED RECEPTOR"/>
    <property type="match status" value="1"/>
</dbReference>
<protein>
    <submittedName>
        <fullName evidence="12">OAR-like protein</fullName>
    </submittedName>
</protein>
<evidence type="ECO:0000313" key="12">
    <source>
        <dbReference type="EMBL" id="WAR03648.1"/>
    </source>
</evidence>
<keyword evidence="4 8" id="KW-0297">G-protein coupled receptor</keyword>
<feature type="domain" description="G-protein coupled receptors family 1 profile" evidence="11">
    <location>
        <begin position="51"/>
        <end position="442"/>
    </location>
</feature>
<feature type="transmembrane region" description="Helical" evidence="10">
    <location>
        <begin position="112"/>
        <end position="132"/>
    </location>
</feature>
<dbReference type="Gene3D" id="1.20.1070.10">
    <property type="entry name" value="Rhodopsin 7-helix transmembrane proteins"/>
    <property type="match status" value="2"/>
</dbReference>
<evidence type="ECO:0000256" key="7">
    <source>
        <dbReference type="ARBA" id="ARBA00023224"/>
    </source>
</evidence>
<comment type="subcellular location">
    <subcellularLocation>
        <location evidence="1">Membrane</location>
        <topology evidence="1">Multi-pass membrane protein</topology>
    </subcellularLocation>
</comment>
<sequence length="513" mass="58590">MDSRDYRFGQENYSEISNKSAENLLAFQPLGLEYLLVTVMVTLLAAVGISGNIPVLIIYFRRKERKASNTFIKVLAFLDLLVCIFVMPYTIVYEYHLVTSDIVCRAFEVVRHFSVLASNVTLVAIASERYIAVCRIGTRLSVSTINHGVFCIMVVSLLISCPAIGVFAVVSDQDVQDVPCHFPHDQTAVKFCHFTFSVMGETLVKLYQVVQMGLFFLELILIVVLYTIIYVVLWQKTVVRENLTKRRTSSTTVERQSSTCGATNDVEKTQTNIEDDSFSCTPDANDDLFVDRSIEVQLQETKLHDETLNQDTQESEKRVAQSIKADDMHYSQCHNIPEINDQNKDITDESDEEPSIDNKLDTKRADQRVTFQNNVNIVKTDTQVTLLSNGICTSPANRKSKLTFTFGTIEKNRKKRYYHRRTAKMLFLCTVIYFITWMPFWLDIFGMTNSLILRHLFLIGHATNPIIYGVVNKQVRKSLKRLFISFCRRWCFKTPPSAQGEYSFNGSISGISR</sequence>
<proteinExistence type="inferred from homology"/>
<evidence type="ECO:0000256" key="1">
    <source>
        <dbReference type="ARBA" id="ARBA00004141"/>
    </source>
</evidence>
<reference evidence="12" key="1">
    <citation type="submission" date="2022-11" db="EMBL/GenBank/DDBJ databases">
        <title>Centuries of genome instability and evolution in soft-shell clam transmissible cancer (bioRxiv).</title>
        <authorList>
            <person name="Hart S.F.M."/>
            <person name="Yonemitsu M.A."/>
            <person name="Giersch R.M."/>
            <person name="Beal B.F."/>
            <person name="Arriagada G."/>
            <person name="Davis B.W."/>
            <person name="Ostrander E.A."/>
            <person name="Goff S.P."/>
            <person name="Metzger M.J."/>
        </authorList>
    </citation>
    <scope>NUCLEOTIDE SEQUENCE</scope>
    <source>
        <strain evidence="12">MELC-2E11</strain>
        <tissue evidence="12">Siphon/mantle</tissue>
    </source>
</reference>
<evidence type="ECO:0000256" key="6">
    <source>
        <dbReference type="ARBA" id="ARBA00023170"/>
    </source>
</evidence>
<evidence type="ECO:0000259" key="11">
    <source>
        <dbReference type="PROSITE" id="PS50262"/>
    </source>
</evidence>
<evidence type="ECO:0000256" key="9">
    <source>
        <dbReference type="SAM" id="MobiDB-lite"/>
    </source>
</evidence>
<feature type="transmembrane region" description="Helical" evidence="10">
    <location>
        <begin position="144"/>
        <end position="169"/>
    </location>
</feature>
<feature type="region of interest" description="Disordered" evidence="9">
    <location>
        <begin position="336"/>
        <end position="359"/>
    </location>
</feature>
<evidence type="ECO:0000256" key="4">
    <source>
        <dbReference type="ARBA" id="ARBA00023040"/>
    </source>
</evidence>
<dbReference type="InterPro" id="IPR017452">
    <property type="entry name" value="GPCR_Rhodpsn_7TM"/>
</dbReference>
<evidence type="ECO:0000256" key="5">
    <source>
        <dbReference type="ARBA" id="ARBA00023136"/>
    </source>
</evidence>
<evidence type="ECO:0000256" key="8">
    <source>
        <dbReference type="RuleBase" id="RU000688"/>
    </source>
</evidence>
<keyword evidence="2 8" id="KW-0812">Transmembrane</keyword>
<feature type="transmembrane region" description="Helical" evidence="10">
    <location>
        <begin position="452"/>
        <end position="471"/>
    </location>
</feature>
<accession>A0ABY7E0Y8</accession>
<evidence type="ECO:0000256" key="3">
    <source>
        <dbReference type="ARBA" id="ARBA00022989"/>
    </source>
</evidence>
<keyword evidence="7 8" id="KW-0807">Transducer</keyword>
<keyword evidence="3 10" id="KW-1133">Transmembrane helix</keyword>
<feature type="transmembrane region" description="Helical" evidence="10">
    <location>
        <begin position="209"/>
        <end position="233"/>
    </location>
</feature>
<feature type="transmembrane region" description="Helical" evidence="10">
    <location>
        <begin position="71"/>
        <end position="92"/>
    </location>
</feature>
<gene>
    <name evidence="12" type="ORF">MAR_010206</name>
</gene>
<dbReference type="PRINTS" id="PR00237">
    <property type="entry name" value="GPCRRHODOPSN"/>
</dbReference>
<dbReference type="PROSITE" id="PS00237">
    <property type="entry name" value="G_PROTEIN_RECEP_F1_1"/>
    <property type="match status" value="1"/>
</dbReference>
<feature type="transmembrane region" description="Helical" evidence="10">
    <location>
        <begin position="423"/>
        <end position="440"/>
    </location>
</feature>
<name>A0ABY7E0Y8_MYAAR</name>
<dbReference type="SUPFAM" id="SSF81321">
    <property type="entry name" value="Family A G protein-coupled receptor-like"/>
    <property type="match status" value="1"/>
</dbReference>
<evidence type="ECO:0000256" key="2">
    <source>
        <dbReference type="ARBA" id="ARBA00022692"/>
    </source>
</evidence>
<evidence type="ECO:0000313" key="13">
    <source>
        <dbReference type="Proteomes" id="UP001164746"/>
    </source>
</evidence>